<feature type="site" description="Lowers pKa of active site Tyr" evidence="12">
    <location>
        <position position="80"/>
    </location>
</feature>
<feature type="active site" description="Proton donor" evidence="10">
    <location>
        <position position="51"/>
    </location>
</feature>
<protein>
    <recommendedName>
        <fullName evidence="3">D-xylose reductase [NAD(P)H]</fullName>
        <ecNumber evidence="3">1.1.1.307</ecNumber>
    </recommendedName>
</protein>
<evidence type="ECO:0000256" key="9">
    <source>
        <dbReference type="ARBA" id="ARBA00049485"/>
    </source>
</evidence>
<organism evidence="14 15">
    <name type="scientific">Penicillium capsulatum</name>
    <dbReference type="NCBI Taxonomy" id="69766"/>
    <lineage>
        <taxon>Eukaryota</taxon>
        <taxon>Fungi</taxon>
        <taxon>Dikarya</taxon>
        <taxon>Ascomycota</taxon>
        <taxon>Pezizomycotina</taxon>
        <taxon>Eurotiomycetes</taxon>
        <taxon>Eurotiomycetidae</taxon>
        <taxon>Eurotiales</taxon>
        <taxon>Aspergillaceae</taxon>
        <taxon>Penicillium</taxon>
    </lineage>
</organism>
<keyword evidence="5" id="KW-0560">Oxidoreductase</keyword>
<evidence type="ECO:0000256" key="7">
    <source>
        <dbReference type="ARBA" id="ARBA00025065"/>
    </source>
</evidence>
<comment type="catalytic activity">
    <reaction evidence="8">
        <text>xylitol + NADP(+) = D-xylose + NADPH + H(+)</text>
        <dbReference type="Rhea" id="RHEA:27445"/>
        <dbReference type="ChEBI" id="CHEBI:15378"/>
        <dbReference type="ChEBI" id="CHEBI:17151"/>
        <dbReference type="ChEBI" id="CHEBI:53455"/>
        <dbReference type="ChEBI" id="CHEBI:57783"/>
        <dbReference type="ChEBI" id="CHEBI:58349"/>
        <dbReference type="EC" id="1.1.1.307"/>
    </reaction>
</comment>
<comment type="catalytic activity">
    <reaction evidence="9">
        <text>xylitol + NAD(+) = D-xylose + NADH + H(+)</text>
        <dbReference type="Rhea" id="RHEA:27441"/>
        <dbReference type="ChEBI" id="CHEBI:15378"/>
        <dbReference type="ChEBI" id="CHEBI:17151"/>
        <dbReference type="ChEBI" id="CHEBI:53455"/>
        <dbReference type="ChEBI" id="CHEBI:57540"/>
        <dbReference type="ChEBI" id="CHEBI:57945"/>
        <dbReference type="EC" id="1.1.1.307"/>
    </reaction>
</comment>
<comment type="function">
    <text evidence="7">Catalyzes the initial reaction in the xylose utilization pathway by reducing D-xylose into xylitol. Xylose is a major component of hemicelluloses such as xylan. Most fungi utilize D-xylose via three enzymatic reactions, xylose reductase (XR), xylitol dehydrogenase (XDH), and xylulokinase, to form xylulose 5-phosphate, which enters pentose phosphate pathway.</text>
</comment>
<comment type="pathway">
    <text evidence="1">Carbohydrate metabolism; D-xylose degradation.</text>
</comment>
<dbReference type="InterPro" id="IPR018170">
    <property type="entry name" value="Aldo/ket_reductase_CS"/>
</dbReference>
<dbReference type="EC" id="1.1.1.307" evidence="3"/>
<keyword evidence="15" id="KW-1185">Reference proteome</keyword>
<evidence type="ECO:0000313" key="14">
    <source>
        <dbReference type="EMBL" id="KAJ5172591.1"/>
    </source>
</evidence>
<evidence type="ECO:0000256" key="5">
    <source>
        <dbReference type="ARBA" id="ARBA00023002"/>
    </source>
</evidence>
<evidence type="ECO:0000256" key="8">
    <source>
        <dbReference type="ARBA" id="ARBA00047534"/>
    </source>
</evidence>
<reference evidence="14" key="2">
    <citation type="journal article" date="2023" name="IMA Fungus">
        <title>Comparative genomic study of the Penicillium genus elucidates a diverse pangenome and 15 lateral gene transfer events.</title>
        <authorList>
            <person name="Petersen C."/>
            <person name="Sorensen T."/>
            <person name="Nielsen M.R."/>
            <person name="Sondergaard T.E."/>
            <person name="Sorensen J.L."/>
            <person name="Fitzpatrick D.A."/>
            <person name="Frisvad J.C."/>
            <person name="Nielsen K.L."/>
        </authorList>
    </citation>
    <scope>NUCLEOTIDE SEQUENCE</scope>
    <source>
        <strain evidence="14">IBT 21917</strain>
    </source>
</reference>
<dbReference type="GO" id="GO:0042732">
    <property type="term" value="P:D-xylose metabolic process"/>
    <property type="evidence" value="ECO:0007669"/>
    <property type="project" value="UniProtKB-KW"/>
</dbReference>
<name>A0A9W9IBT6_9EURO</name>
<dbReference type="Proteomes" id="UP001146351">
    <property type="component" value="Unassembled WGS sequence"/>
</dbReference>
<dbReference type="GO" id="GO:0016491">
    <property type="term" value="F:oxidoreductase activity"/>
    <property type="evidence" value="ECO:0007669"/>
    <property type="project" value="UniProtKB-KW"/>
</dbReference>
<sequence length="312" mass="34332">MTAETRFKLNTGAEIPALGLGTWQSAPGEVARAVSHAIKVGYRHIDTAQGYGNEHEVGQGIKECIDAGIVKREDLFVTTKLWCSFHTRVAEAVQTSLDKLGLEYLDLYLMHWPLAMNPNGNHPMIPKLPDGSRDIVHSHSHITTWKSMEQLVGTGKVKAIGVSNYSVQYLEELLPQATIVPAANQIENHPSLPQQEIVDYCKQKGIHITAYSPLGSTGSPLFTAEPIVAVAQKRGVSPASVLLSWHIARGSSVLAKSVTPARIESNRADLIKLDEEDIATIRKYSDHLEATKSLQRFVFPPFGYNFGFPDKQ</sequence>
<reference evidence="14" key="1">
    <citation type="submission" date="2022-11" db="EMBL/GenBank/DDBJ databases">
        <authorList>
            <person name="Petersen C."/>
        </authorList>
    </citation>
    <scope>NUCLEOTIDE SEQUENCE</scope>
    <source>
        <strain evidence="14">IBT 21917</strain>
    </source>
</reference>
<dbReference type="InterPro" id="IPR036812">
    <property type="entry name" value="NAD(P)_OxRdtase_dom_sf"/>
</dbReference>
<dbReference type="Pfam" id="PF00248">
    <property type="entry name" value="Aldo_ket_red"/>
    <property type="match status" value="1"/>
</dbReference>
<gene>
    <name evidence="14" type="ORF">N7492_005184</name>
</gene>
<dbReference type="PROSITE" id="PS00798">
    <property type="entry name" value="ALDOKETO_REDUCTASE_1"/>
    <property type="match status" value="1"/>
</dbReference>
<dbReference type="SUPFAM" id="SSF51430">
    <property type="entry name" value="NAD(P)-linked oxidoreductase"/>
    <property type="match status" value="1"/>
</dbReference>
<proteinExistence type="inferred from homology"/>
<evidence type="ECO:0000256" key="2">
    <source>
        <dbReference type="ARBA" id="ARBA00007905"/>
    </source>
</evidence>
<keyword evidence="4" id="KW-0859">Xylose metabolism</keyword>
<comment type="caution">
    <text evidence="14">The sequence shown here is derived from an EMBL/GenBank/DDBJ whole genome shotgun (WGS) entry which is preliminary data.</text>
</comment>
<dbReference type="PROSITE" id="PS00062">
    <property type="entry name" value="ALDOKETO_REDUCTASE_2"/>
    <property type="match status" value="1"/>
</dbReference>
<dbReference type="EMBL" id="JAPQKO010000003">
    <property type="protein sequence ID" value="KAJ5172591.1"/>
    <property type="molecule type" value="Genomic_DNA"/>
</dbReference>
<dbReference type="Gene3D" id="3.20.20.100">
    <property type="entry name" value="NADP-dependent oxidoreductase domain"/>
    <property type="match status" value="1"/>
</dbReference>
<dbReference type="InterPro" id="IPR023210">
    <property type="entry name" value="NADP_OxRdtase_dom"/>
</dbReference>
<keyword evidence="4" id="KW-0119">Carbohydrate metabolism</keyword>
<dbReference type="OrthoDB" id="416253at2759"/>
<keyword evidence="6" id="KW-0520">NAD</keyword>
<dbReference type="PANTHER" id="PTHR11732">
    <property type="entry name" value="ALDO/KETO REDUCTASE"/>
    <property type="match status" value="1"/>
</dbReference>
<dbReference type="PIRSF" id="PIRSF000097">
    <property type="entry name" value="AKR"/>
    <property type="match status" value="1"/>
</dbReference>
<dbReference type="AlphaFoldDB" id="A0A9W9IBT6"/>
<dbReference type="PRINTS" id="PR00069">
    <property type="entry name" value="ALDKETRDTASE"/>
</dbReference>
<dbReference type="InterPro" id="IPR020471">
    <property type="entry name" value="AKR"/>
</dbReference>
<evidence type="ECO:0000256" key="1">
    <source>
        <dbReference type="ARBA" id="ARBA00004722"/>
    </source>
</evidence>
<feature type="domain" description="NADP-dependent oxidoreductase" evidence="13">
    <location>
        <begin position="18"/>
        <end position="284"/>
    </location>
</feature>
<evidence type="ECO:0000256" key="12">
    <source>
        <dbReference type="PIRSR" id="PIRSR000097-3"/>
    </source>
</evidence>
<accession>A0A9W9IBT6</accession>
<evidence type="ECO:0000313" key="15">
    <source>
        <dbReference type="Proteomes" id="UP001146351"/>
    </source>
</evidence>
<dbReference type="FunFam" id="3.20.20.100:FF:000007">
    <property type="entry name" value="NAD(P)H-dependent D-xylose reductase xyl1"/>
    <property type="match status" value="1"/>
</dbReference>
<comment type="similarity">
    <text evidence="2">Belongs to the aldo/keto reductase family.</text>
</comment>
<evidence type="ECO:0000256" key="3">
    <source>
        <dbReference type="ARBA" id="ARBA00012845"/>
    </source>
</evidence>
<evidence type="ECO:0000256" key="6">
    <source>
        <dbReference type="ARBA" id="ARBA00023027"/>
    </source>
</evidence>
<evidence type="ECO:0000256" key="11">
    <source>
        <dbReference type="PIRSR" id="PIRSR000097-2"/>
    </source>
</evidence>
<feature type="binding site" evidence="11">
    <location>
        <position position="111"/>
    </location>
    <ligand>
        <name>substrate</name>
    </ligand>
</feature>
<evidence type="ECO:0000259" key="13">
    <source>
        <dbReference type="Pfam" id="PF00248"/>
    </source>
</evidence>
<evidence type="ECO:0000256" key="10">
    <source>
        <dbReference type="PIRSR" id="PIRSR000097-1"/>
    </source>
</evidence>
<evidence type="ECO:0000256" key="4">
    <source>
        <dbReference type="ARBA" id="ARBA00022629"/>
    </source>
</evidence>